<gene>
    <name evidence="5" type="ORF">ACFSE6_13805</name>
</gene>
<dbReference type="Gene3D" id="3.20.20.100">
    <property type="entry name" value="NADP-dependent oxidoreductase domain"/>
    <property type="match status" value="1"/>
</dbReference>
<accession>A0ABW4LA43</accession>
<dbReference type="PROSITE" id="PS00798">
    <property type="entry name" value="ALDOKETO_REDUCTASE_1"/>
    <property type="match status" value="1"/>
</dbReference>
<dbReference type="Proteomes" id="UP001597277">
    <property type="component" value="Unassembled WGS sequence"/>
</dbReference>
<keyword evidence="2" id="KW-0521">NADP</keyword>
<comment type="similarity">
    <text evidence="1">Belongs to the aldo/keto reductase family.</text>
</comment>
<dbReference type="PIRSF" id="PIRSF000097">
    <property type="entry name" value="AKR"/>
    <property type="match status" value="1"/>
</dbReference>
<organism evidence="5 6">
    <name type="scientific">Georgenia deserti</name>
    <dbReference type="NCBI Taxonomy" id="2093781"/>
    <lineage>
        <taxon>Bacteria</taxon>
        <taxon>Bacillati</taxon>
        <taxon>Actinomycetota</taxon>
        <taxon>Actinomycetes</taxon>
        <taxon>Micrococcales</taxon>
        <taxon>Bogoriellaceae</taxon>
        <taxon>Georgenia</taxon>
    </lineage>
</organism>
<dbReference type="Pfam" id="PF00248">
    <property type="entry name" value="Aldo_ket_red"/>
    <property type="match status" value="1"/>
</dbReference>
<reference evidence="6" key="1">
    <citation type="journal article" date="2019" name="Int. J. Syst. Evol. Microbiol.">
        <title>The Global Catalogue of Microorganisms (GCM) 10K type strain sequencing project: providing services to taxonomists for standard genome sequencing and annotation.</title>
        <authorList>
            <consortium name="The Broad Institute Genomics Platform"/>
            <consortium name="The Broad Institute Genome Sequencing Center for Infectious Disease"/>
            <person name="Wu L."/>
            <person name="Ma J."/>
        </authorList>
    </citation>
    <scope>NUCLEOTIDE SEQUENCE [LARGE SCALE GENOMIC DNA]</scope>
    <source>
        <strain evidence="6">JCM 17130</strain>
    </source>
</reference>
<dbReference type="PANTHER" id="PTHR43827:SF3">
    <property type="entry name" value="NADP-DEPENDENT OXIDOREDUCTASE DOMAIN-CONTAINING PROTEIN"/>
    <property type="match status" value="1"/>
</dbReference>
<feature type="domain" description="NADP-dependent oxidoreductase" evidence="4">
    <location>
        <begin position="24"/>
        <end position="262"/>
    </location>
</feature>
<comment type="caution">
    <text evidence="5">The sequence shown here is derived from an EMBL/GenBank/DDBJ whole genome shotgun (WGS) entry which is preliminary data.</text>
</comment>
<name>A0ABW4LA43_9MICO</name>
<dbReference type="InterPro" id="IPR020471">
    <property type="entry name" value="AKR"/>
</dbReference>
<dbReference type="RefSeq" id="WP_388008156.1">
    <property type="nucleotide sequence ID" value="NZ_JBHUEE010000007.1"/>
</dbReference>
<dbReference type="EMBL" id="JBHUEE010000007">
    <property type="protein sequence ID" value="MFD1718916.1"/>
    <property type="molecule type" value="Genomic_DNA"/>
</dbReference>
<evidence type="ECO:0000256" key="1">
    <source>
        <dbReference type="ARBA" id="ARBA00007905"/>
    </source>
</evidence>
<keyword evidence="6" id="KW-1185">Reference proteome</keyword>
<evidence type="ECO:0000256" key="2">
    <source>
        <dbReference type="ARBA" id="ARBA00022857"/>
    </source>
</evidence>
<keyword evidence="3" id="KW-0560">Oxidoreductase</keyword>
<proteinExistence type="inferred from homology"/>
<evidence type="ECO:0000259" key="4">
    <source>
        <dbReference type="Pfam" id="PF00248"/>
    </source>
</evidence>
<evidence type="ECO:0000313" key="5">
    <source>
        <dbReference type="EMBL" id="MFD1718916.1"/>
    </source>
</evidence>
<protein>
    <submittedName>
        <fullName evidence="5">Aldo/keto reductase</fullName>
    </submittedName>
</protein>
<dbReference type="InterPro" id="IPR023210">
    <property type="entry name" value="NADP_OxRdtase_dom"/>
</dbReference>
<dbReference type="PRINTS" id="PR00069">
    <property type="entry name" value="ALDKETRDTASE"/>
</dbReference>
<dbReference type="SUPFAM" id="SSF51430">
    <property type="entry name" value="NAD(P)-linked oxidoreductase"/>
    <property type="match status" value="1"/>
</dbReference>
<evidence type="ECO:0000256" key="3">
    <source>
        <dbReference type="ARBA" id="ARBA00023002"/>
    </source>
</evidence>
<evidence type="ECO:0000313" key="6">
    <source>
        <dbReference type="Proteomes" id="UP001597277"/>
    </source>
</evidence>
<sequence length="276" mass="30445">MTVPTISLNDGNQIPQLGFGVFLVEPDEAERVVTDALEVGYRHIDTAAIYKNEEGVGRAIAASGIPRDELFVTTKLWNEDQGTESAHAAIDRSLERLGLDYVDLYLIHWPSPTRGKYVESWKAMEQIKAAGKARSIGVSNFHQHHLDEVIEASDTVPAIDQIELHPKFAQTQLRSYGKDKGIAIEAWGPLGQGKYPLFELPEITSAAEAHGVTPAQVVIRWHLQHGIIVFPKTNSRERAQQNFDVFGFELTDAEMSAIDGLDDGTRVGADPDTATF</sequence>
<dbReference type="InterPro" id="IPR036812">
    <property type="entry name" value="NAD(P)_OxRdtase_dom_sf"/>
</dbReference>
<dbReference type="PROSITE" id="PS00062">
    <property type="entry name" value="ALDOKETO_REDUCTASE_2"/>
    <property type="match status" value="1"/>
</dbReference>
<dbReference type="InterPro" id="IPR018170">
    <property type="entry name" value="Aldo/ket_reductase_CS"/>
</dbReference>
<dbReference type="PANTHER" id="PTHR43827">
    <property type="entry name" value="2,5-DIKETO-D-GLUCONIC ACID REDUCTASE"/>
    <property type="match status" value="1"/>
</dbReference>